<name>A0AAE9ZVV3_9BACT</name>
<dbReference type="KEGG" id="slom:PXH66_16980"/>
<gene>
    <name evidence="1" type="ORF">PXH66_16980</name>
</gene>
<dbReference type="EMBL" id="CP119075">
    <property type="protein sequence ID" value="WED64034.1"/>
    <property type="molecule type" value="Genomic_DNA"/>
</dbReference>
<evidence type="ECO:0000313" key="2">
    <source>
        <dbReference type="Proteomes" id="UP001218638"/>
    </source>
</evidence>
<sequence>MPSPLSPASPVMTTHWARIMVGGMILAPLLTVSLPAQKARVTVESRAEPERPYRLFVGIDVKVPHGGDFADIQDFDTNRAKIGHEFVSIDDVATFRFDHATKLARVPISIADVSTEKTESNGESRTEWMRRQSALQSYGQDRINSNLATVASAASAATGGPVFVPGGNLEMPDSLNTAVNDYYQTAKQGEKISDSSYFAESAQTAREDALLIHATLSAPTPIIDAYVVGVARISTPDQGYSDVLFFQDIPRLGPEPQKVTLKRKGVAGDYEVMSVDLHIYREGQELVSNQSAKQFALTRDEAMEYLLLERVSSHRGQTLPASPAWSLAPAPLLAAIAPSKFDYPISVQVDPRGQVTSIDETFILPDHIKAIVADMLFLPAIANGVAVAGTAQFNLSDYFR</sequence>
<proteinExistence type="predicted"/>
<reference evidence="1" key="1">
    <citation type="submission" date="2023-03" db="EMBL/GenBank/DDBJ databases">
        <title>Lomoglobus Profundus gen. nov., sp. nov., a novel member of the phylum Verrucomicrobia, isolated from deep-marine sediment of South China Sea.</title>
        <authorList>
            <person name="Ahmad T."/>
            <person name="Ishaq S.E."/>
            <person name="Wang F."/>
        </authorList>
    </citation>
    <scope>NUCLEOTIDE SEQUENCE</scope>
    <source>
        <strain evidence="1">LMO-M01</strain>
    </source>
</reference>
<dbReference type="RefSeq" id="WP_330930093.1">
    <property type="nucleotide sequence ID" value="NZ_CP119075.1"/>
</dbReference>
<accession>A0AAE9ZVV3</accession>
<dbReference type="Proteomes" id="UP001218638">
    <property type="component" value="Chromosome"/>
</dbReference>
<protein>
    <submittedName>
        <fullName evidence="1">Uncharacterized protein</fullName>
    </submittedName>
</protein>
<organism evidence="1 2">
    <name type="scientific">Synoicihabitans lomoniglobus</name>
    <dbReference type="NCBI Taxonomy" id="2909285"/>
    <lineage>
        <taxon>Bacteria</taxon>
        <taxon>Pseudomonadati</taxon>
        <taxon>Verrucomicrobiota</taxon>
        <taxon>Opitutia</taxon>
        <taxon>Opitutales</taxon>
        <taxon>Opitutaceae</taxon>
        <taxon>Synoicihabitans</taxon>
    </lineage>
</organism>
<dbReference type="AlphaFoldDB" id="A0AAE9ZVV3"/>
<keyword evidence="2" id="KW-1185">Reference proteome</keyword>
<evidence type="ECO:0000313" key="1">
    <source>
        <dbReference type="EMBL" id="WED64034.1"/>
    </source>
</evidence>